<reference evidence="1 2" key="1">
    <citation type="journal article" date="2018" name="Front. Microbiol.">
        <title>Prospects for Fungal Bioremediation of Acidic Radioactive Waste Sites: Characterization and Genome Sequence of Rhodotorula taiwanensis MD1149.</title>
        <authorList>
            <person name="Tkavc R."/>
            <person name="Matrosova V.Y."/>
            <person name="Grichenko O.E."/>
            <person name="Gostincar C."/>
            <person name="Volpe R.P."/>
            <person name="Klimenkova P."/>
            <person name="Gaidamakova E.K."/>
            <person name="Zhou C.E."/>
            <person name="Stewart B.J."/>
            <person name="Lyman M.G."/>
            <person name="Malfatti S.A."/>
            <person name="Rubinfeld B."/>
            <person name="Courtot M."/>
            <person name="Singh J."/>
            <person name="Dalgard C.L."/>
            <person name="Hamilton T."/>
            <person name="Frey K.G."/>
            <person name="Gunde-Cimerman N."/>
            <person name="Dugan L."/>
            <person name="Daly M.J."/>
        </authorList>
    </citation>
    <scope>NUCLEOTIDE SEQUENCE [LARGE SCALE GENOMIC DNA]</scope>
    <source>
        <strain evidence="1 2">MD1149</strain>
    </source>
</reference>
<dbReference type="Proteomes" id="UP000237144">
    <property type="component" value="Unassembled WGS sequence"/>
</dbReference>
<name>A0A2S5B5K6_9BASI</name>
<organism evidence="1 2">
    <name type="scientific">Rhodotorula taiwanensis</name>
    <dbReference type="NCBI Taxonomy" id="741276"/>
    <lineage>
        <taxon>Eukaryota</taxon>
        <taxon>Fungi</taxon>
        <taxon>Dikarya</taxon>
        <taxon>Basidiomycota</taxon>
        <taxon>Pucciniomycotina</taxon>
        <taxon>Microbotryomycetes</taxon>
        <taxon>Sporidiobolales</taxon>
        <taxon>Sporidiobolaceae</taxon>
        <taxon>Rhodotorula</taxon>
    </lineage>
</organism>
<protein>
    <submittedName>
        <fullName evidence="1">Uncharacterized protein</fullName>
    </submittedName>
</protein>
<dbReference type="PANTHER" id="PTHR31902:SF14">
    <property type="entry name" value="ACTIN PATCHES DISTAL PROTEIN 1"/>
    <property type="match status" value="1"/>
</dbReference>
<dbReference type="AlphaFoldDB" id="A0A2S5B5K6"/>
<evidence type="ECO:0000313" key="1">
    <source>
        <dbReference type="EMBL" id="POY72064.1"/>
    </source>
</evidence>
<accession>A0A2S5B5K6</accession>
<keyword evidence="2" id="KW-1185">Reference proteome</keyword>
<dbReference type="InterPro" id="IPR036249">
    <property type="entry name" value="Thioredoxin-like_sf"/>
</dbReference>
<dbReference type="OrthoDB" id="10253744at2759"/>
<dbReference type="SUPFAM" id="SSF52833">
    <property type="entry name" value="Thioredoxin-like"/>
    <property type="match status" value="1"/>
</dbReference>
<dbReference type="InterPro" id="IPR009737">
    <property type="entry name" value="Aim32/Apd1-like"/>
</dbReference>
<sequence>MPALQRPEPPAALIEALKAANVPVESFADACAACEDACDDHDEDLQYPSGFEVDLDSQMLGELKPYGRQILVSTGKSDWIREVTDDDKSIPGLVKAEYEKVEKANGGAGKDGLFAKLGNKVFGSGASAQKGKEVEVPGVHPSAANPPPDTAVSSRLSILSASFISSSHHGHRESVISLPDFKVINEVEATSASVEELVKRYLEPSIGRAGSSVVKGELQSWPLPYNCFHHHLEKHGLHVDERGDDLAHGPPIEEWEGTEEEKEVRLRETLQGVKTDGGSVGLFKISHIGGHRYAGNVILYFPNGTSVWFGRVTPADVGVIVDRTIMQGKIIPELLRGGLGLSGKNGPKGVLDW</sequence>
<dbReference type="EMBL" id="PJQD01000060">
    <property type="protein sequence ID" value="POY72064.1"/>
    <property type="molecule type" value="Genomic_DNA"/>
</dbReference>
<proteinExistence type="predicted"/>
<dbReference type="STRING" id="741276.A0A2S5B5K6"/>
<comment type="caution">
    <text evidence="1">The sequence shown here is derived from an EMBL/GenBank/DDBJ whole genome shotgun (WGS) entry which is preliminary data.</text>
</comment>
<gene>
    <name evidence="1" type="ORF">BMF94_4934</name>
</gene>
<dbReference type="PANTHER" id="PTHR31902">
    <property type="entry name" value="ACTIN PATCHES DISTAL PROTEIN 1"/>
    <property type="match status" value="1"/>
</dbReference>
<dbReference type="Gene3D" id="3.40.30.10">
    <property type="entry name" value="Glutaredoxin"/>
    <property type="match status" value="1"/>
</dbReference>
<evidence type="ECO:0000313" key="2">
    <source>
        <dbReference type="Proteomes" id="UP000237144"/>
    </source>
</evidence>
<dbReference type="Pfam" id="PF06999">
    <property type="entry name" value="Suc_Fer-like"/>
    <property type="match status" value="1"/>
</dbReference>